<evidence type="ECO:0000313" key="3">
    <source>
        <dbReference type="EMBL" id="VDM45392.1"/>
    </source>
</evidence>
<dbReference type="Gene3D" id="3.40.50.300">
    <property type="entry name" value="P-loop containing nucleotide triphosphate hydrolases"/>
    <property type="match status" value="1"/>
</dbReference>
<accession>A0A3P7IEG3</accession>
<name>A0A3P7IEG3_TOXCA</name>
<dbReference type="Pfam" id="PF00071">
    <property type="entry name" value="Ras"/>
    <property type="match status" value="1"/>
</dbReference>
<evidence type="ECO:0000256" key="2">
    <source>
        <dbReference type="ARBA" id="ARBA00023134"/>
    </source>
</evidence>
<dbReference type="PANTHER" id="PTHR24070">
    <property type="entry name" value="RAS, DI-RAS, AND RHEB FAMILY MEMBERS OF SMALL GTPASE SUPERFAMILY"/>
    <property type="match status" value="1"/>
</dbReference>
<dbReference type="InterPro" id="IPR020849">
    <property type="entry name" value="Small_GTPase_Ras-type"/>
</dbReference>
<keyword evidence="2" id="KW-0342">GTP-binding</keyword>
<protein>
    <submittedName>
        <fullName evidence="3">Uncharacterized protein</fullName>
    </submittedName>
</protein>
<dbReference type="InterPro" id="IPR027417">
    <property type="entry name" value="P-loop_NTPase"/>
</dbReference>
<gene>
    <name evidence="3" type="ORF">TCNE_LOCUS14071</name>
</gene>
<dbReference type="AlphaFoldDB" id="A0A3P7IEG3"/>
<dbReference type="PROSITE" id="PS51419">
    <property type="entry name" value="RAB"/>
    <property type="match status" value="1"/>
</dbReference>
<sequence>MPVVTHWQLVERNDFQITQLVRSVYLKRYDPTVEDSFRKQVVVEGKAVQLEILDTAGAELFAAMRDLYMKNGDGFIIVYSITNSKSFAEAANIFQNIIRVRKRYHFPLMLVGNKCDDAENRQVLPSEGEQTAAQFNSTFCEASAKANIHVFDIFEDIVKQIRMEEKIMKSTSHQKRWYPENDHSACCFM</sequence>
<dbReference type="GO" id="GO:0016020">
    <property type="term" value="C:membrane"/>
    <property type="evidence" value="ECO:0007669"/>
    <property type="project" value="InterPro"/>
</dbReference>
<keyword evidence="1" id="KW-0547">Nucleotide-binding</keyword>
<dbReference type="InterPro" id="IPR005225">
    <property type="entry name" value="Small_GTP-bd"/>
</dbReference>
<reference evidence="3" key="1">
    <citation type="submission" date="2018-11" db="EMBL/GenBank/DDBJ databases">
        <authorList>
            <consortium name="Pathogen Informatics"/>
        </authorList>
    </citation>
    <scope>NUCLEOTIDE SEQUENCE [LARGE SCALE GENOMIC DNA]</scope>
</reference>
<dbReference type="SMART" id="SM00173">
    <property type="entry name" value="RAS"/>
    <property type="match status" value="1"/>
</dbReference>
<evidence type="ECO:0000256" key="1">
    <source>
        <dbReference type="ARBA" id="ARBA00022741"/>
    </source>
</evidence>
<dbReference type="CDD" id="cd00876">
    <property type="entry name" value="Ras"/>
    <property type="match status" value="1"/>
</dbReference>
<dbReference type="PRINTS" id="PR00449">
    <property type="entry name" value="RASTRNSFRMNG"/>
</dbReference>
<dbReference type="EMBL" id="UYWY01022047">
    <property type="protein sequence ID" value="VDM45392.1"/>
    <property type="molecule type" value="Genomic_DNA"/>
</dbReference>
<proteinExistence type="predicted"/>
<dbReference type="NCBIfam" id="TIGR00231">
    <property type="entry name" value="small_GTP"/>
    <property type="match status" value="1"/>
</dbReference>
<dbReference type="InterPro" id="IPR001806">
    <property type="entry name" value="Small_GTPase"/>
</dbReference>
<dbReference type="GO" id="GO:0007165">
    <property type="term" value="P:signal transduction"/>
    <property type="evidence" value="ECO:0007669"/>
    <property type="project" value="InterPro"/>
</dbReference>
<dbReference type="GO" id="GO:0005525">
    <property type="term" value="F:GTP binding"/>
    <property type="evidence" value="ECO:0007669"/>
    <property type="project" value="UniProtKB-KW"/>
</dbReference>
<dbReference type="SMART" id="SM00174">
    <property type="entry name" value="RHO"/>
    <property type="match status" value="1"/>
</dbReference>
<dbReference type="SMART" id="SM00175">
    <property type="entry name" value="RAB"/>
    <property type="match status" value="1"/>
</dbReference>
<organism evidence="3">
    <name type="scientific">Toxocara canis</name>
    <name type="common">Canine roundworm</name>
    <dbReference type="NCBI Taxonomy" id="6265"/>
    <lineage>
        <taxon>Eukaryota</taxon>
        <taxon>Metazoa</taxon>
        <taxon>Ecdysozoa</taxon>
        <taxon>Nematoda</taxon>
        <taxon>Chromadorea</taxon>
        <taxon>Rhabditida</taxon>
        <taxon>Spirurina</taxon>
        <taxon>Ascaridomorpha</taxon>
        <taxon>Ascaridoidea</taxon>
        <taxon>Toxocaridae</taxon>
        <taxon>Toxocara</taxon>
    </lineage>
</organism>
<dbReference type="GO" id="GO:0003924">
    <property type="term" value="F:GTPase activity"/>
    <property type="evidence" value="ECO:0007669"/>
    <property type="project" value="InterPro"/>
</dbReference>
<dbReference type="SUPFAM" id="SSF52540">
    <property type="entry name" value="P-loop containing nucleoside triphosphate hydrolases"/>
    <property type="match status" value="1"/>
</dbReference>
<dbReference type="PROSITE" id="PS51421">
    <property type="entry name" value="RAS"/>
    <property type="match status" value="1"/>
</dbReference>